<evidence type="ECO:0000313" key="2">
    <source>
        <dbReference type="EMBL" id="EOA34635.1"/>
    </source>
</evidence>
<dbReference type="InterPro" id="IPR006527">
    <property type="entry name" value="F-box-assoc_dom_typ1"/>
</dbReference>
<dbReference type="NCBIfam" id="TIGR01640">
    <property type="entry name" value="F_box_assoc_1"/>
    <property type="match status" value="1"/>
</dbReference>
<dbReference type="OrthoDB" id="1024165at2759"/>
<dbReference type="STRING" id="81985.R0I960"/>
<proteinExistence type="predicted"/>
<dbReference type="Pfam" id="PF00646">
    <property type="entry name" value="F-box"/>
    <property type="match status" value="1"/>
</dbReference>
<organism evidence="2 3">
    <name type="scientific">Capsella rubella</name>
    <dbReference type="NCBI Taxonomy" id="81985"/>
    <lineage>
        <taxon>Eukaryota</taxon>
        <taxon>Viridiplantae</taxon>
        <taxon>Streptophyta</taxon>
        <taxon>Embryophyta</taxon>
        <taxon>Tracheophyta</taxon>
        <taxon>Spermatophyta</taxon>
        <taxon>Magnoliopsida</taxon>
        <taxon>eudicotyledons</taxon>
        <taxon>Gunneridae</taxon>
        <taxon>Pentapetalae</taxon>
        <taxon>rosids</taxon>
        <taxon>malvids</taxon>
        <taxon>Brassicales</taxon>
        <taxon>Brassicaceae</taxon>
        <taxon>Camelineae</taxon>
        <taxon>Capsella</taxon>
    </lineage>
</organism>
<dbReference type="SUPFAM" id="SSF50965">
    <property type="entry name" value="Galactose oxidase, central domain"/>
    <property type="match status" value="1"/>
</dbReference>
<dbReference type="InterPro" id="IPR036047">
    <property type="entry name" value="F-box-like_dom_sf"/>
</dbReference>
<name>R0I960_9BRAS</name>
<keyword evidence="3" id="KW-1185">Reference proteome</keyword>
<dbReference type="SMART" id="SM00256">
    <property type="entry name" value="FBOX"/>
    <property type="match status" value="1"/>
</dbReference>
<dbReference type="KEGG" id="crb:17894199"/>
<evidence type="ECO:0000313" key="3">
    <source>
        <dbReference type="Proteomes" id="UP000029121"/>
    </source>
</evidence>
<dbReference type="SUPFAM" id="SSF81383">
    <property type="entry name" value="F-box domain"/>
    <property type="match status" value="1"/>
</dbReference>
<sequence>MILDVEDEILCRVPAISLNRLRSTCKRWNNLFRESKFTRKNLEKAAKQFLVLMLKDSRVCSISVNLHATRPSAKVTRELSLVDPRYNDQLVISQVFHCDGLLLGTDDDESIIVVWNPLTGQTKWFQTSDGDKTNTYYALGSYQDNKSGNKSYKVLSYGYDQAFEIYDLNADSWRTLDAATPDYQFPYSDCCTSLNGNTYWPIALQEEEKQEPCIFLVRFDYTREKFERLKGQIPIYMDDQIVALSVVRGEKLALLLKPEKSSKTEIWLTNKIDETKEISWSKVLAVDFSPYLQDSYGLSFLFDEEKKVLVCCDNDDDCEHIMVYIVGGDNRVTRDNFGEEDDATPFLFYYVPSLTRI</sequence>
<accession>R0I960</accession>
<dbReference type="AlphaFoldDB" id="R0I960"/>
<dbReference type="Pfam" id="PF07734">
    <property type="entry name" value="FBA_1"/>
    <property type="match status" value="1"/>
</dbReference>
<evidence type="ECO:0000259" key="1">
    <source>
        <dbReference type="SMART" id="SM00256"/>
    </source>
</evidence>
<gene>
    <name evidence="2" type="ORF">CARUB_v10022198mg</name>
</gene>
<dbReference type="InterPro" id="IPR011043">
    <property type="entry name" value="Gal_Oxase/kelch_b-propeller"/>
</dbReference>
<dbReference type="InterPro" id="IPR001810">
    <property type="entry name" value="F-box_dom"/>
</dbReference>
<reference evidence="3" key="1">
    <citation type="journal article" date="2013" name="Nat. Genet.">
        <title>The Capsella rubella genome and the genomic consequences of rapid mating system evolution.</title>
        <authorList>
            <person name="Slotte T."/>
            <person name="Hazzouri K.M."/>
            <person name="Agren J.A."/>
            <person name="Koenig D."/>
            <person name="Maumus F."/>
            <person name="Guo Y.L."/>
            <person name="Steige K."/>
            <person name="Platts A.E."/>
            <person name="Escobar J.S."/>
            <person name="Newman L.K."/>
            <person name="Wang W."/>
            <person name="Mandakova T."/>
            <person name="Vello E."/>
            <person name="Smith L.M."/>
            <person name="Henz S.R."/>
            <person name="Steffen J."/>
            <person name="Takuno S."/>
            <person name="Brandvain Y."/>
            <person name="Coop G."/>
            <person name="Andolfatto P."/>
            <person name="Hu T.T."/>
            <person name="Blanchette M."/>
            <person name="Clark R.M."/>
            <person name="Quesneville H."/>
            <person name="Nordborg M."/>
            <person name="Gaut B.S."/>
            <person name="Lysak M.A."/>
            <person name="Jenkins J."/>
            <person name="Grimwood J."/>
            <person name="Chapman J."/>
            <person name="Prochnik S."/>
            <person name="Shu S."/>
            <person name="Rokhsar D."/>
            <person name="Schmutz J."/>
            <person name="Weigel D."/>
            <person name="Wright S.I."/>
        </authorList>
    </citation>
    <scope>NUCLEOTIDE SEQUENCE [LARGE SCALE GENOMIC DNA]</scope>
    <source>
        <strain evidence="3">cv. Monte Gargano</strain>
    </source>
</reference>
<dbReference type="PANTHER" id="PTHR31672">
    <property type="entry name" value="BNACNNG10540D PROTEIN"/>
    <property type="match status" value="1"/>
</dbReference>
<dbReference type="InterPro" id="IPR050796">
    <property type="entry name" value="SCF_F-box_component"/>
</dbReference>
<protein>
    <recommendedName>
        <fullName evidence="1">F-box domain-containing protein</fullName>
    </recommendedName>
</protein>
<feature type="domain" description="F-box" evidence="1">
    <location>
        <begin position="1"/>
        <end position="41"/>
    </location>
</feature>
<dbReference type="InterPro" id="IPR017451">
    <property type="entry name" value="F-box-assoc_interact_dom"/>
</dbReference>
<dbReference type="Proteomes" id="UP000029121">
    <property type="component" value="Unassembled WGS sequence"/>
</dbReference>
<dbReference type="PANTHER" id="PTHR31672:SF13">
    <property type="entry name" value="F-BOX PROTEIN CPR30-LIKE"/>
    <property type="match status" value="1"/>
</dbReference>
<dbReference type="EMBL" id="KB870806">
    <property type="protein sequence ID" value="EOA34635.1"/>
    <property type="molecule type" value="Genomic_DNA"/>
</dbReference>